<dbReference type="Proteomes" id="UP000028002">
    <property type="component" value="Unassembled WGS sequence"/>
</dbReference>
<dbReference type="AlphaFoldDB" id="A0A081RY48"/>
<dbReference type="PIRSF" id="PIRSF029218">
    <property type="entry name" value="ParE"/>
    <property type="match status" value="1"/>
</dbReference>
<evidence type="ECO:0000256" key="2">
    <source>
        <dbReference type="ARBA" id="ARBA00022649"/>
    </source>
</evidence>
<keyword evidence="2" id="KW-1277">Toxin-antitoxin system</keyword>
<accession>A0A081RY48</accession>
<dbReference type="InterPro" id="IPR051803">
    <property type="entry name" value="TA_system_RelE-like_toxin"/>
</dbReference>
<dbReference type="PANTHER" id="PTHR33755">
    <property type="entry name" value="TOXIN PARE1-RELATED"/>
    <property type="match status" value="1"/>
</dbReference>
<dbReference type="EMBL" id="JGVH01000026">
    <property type="protein sequence ID" value="KER03601.1"/>
    <property type="molecule type" value="Genomic_DNA"/>
</dbReference>
<organism evidence="4 5">
    <name type="scientific">Photorhabdus temperata subsp. temperata Meg1</name>
    <dbReference type="NCBI Taxonomy" id="1393735"/>
    <lineage>
        <taxon>Bacteria</taxon>
        <taxon>Pseudomonadati</taxon>
        <taxon>Pseudomonadota</taxon>
        <taxon>Gammaproteobacteria</taxon>
        <taxon>Enterobacterales</taxon>
        <taxon>Morganellaceae</taxon>
        <taxon>Photorhabdus</taxon>
    </lineage>
</organism>
<dbReference type="InterPro" id="IPR007712">
    <property type="entry name" value="RelE/ParE_toxin"/>
</dbReference>
<comment type="similarity">
    <text evidence="1 3">Belongs to the RelE toxin family.</text>
</comment>
<sequence>MDIPNYRLTPDAQADLIEIRRFTVQQWGKMQSEKYLSELQQTFRLLAVTPALGRGRPDVGAEVLSFPHVSHVIYYIIHERQPVIFGVLHKRMVPANHLDGRGMI</sequence>
<evidence type="ECO:0000313" key="4">
    <source>
        <dbReference type="EMBL" id="KER03601.1"/>
    </source>
</evidence>
<dbReference type="RefSeq" id="WP_036838440.1">
    <property type="nucleotide sequence ID" value="NZ_CAWLUD010000026.1"/>
</dbReference>
<gene>
    <name evidence="4" type="ORF">MEG1DRAFT_01706</name>
</gene>
<dbReference type="InterPro" id="IPR035093">
    <property type="entry name" value="RelE/ParE_toxin_dom_sf"/>
</dbReference>
<dbReference type="PANTHER" id="PTHR33755:SF9">
    <property type="entry name" value="TOXIN PARE1"/>
    <property type="match status" value="1"/>
</dbReference>
<dbReference type="PATRIC" id="fig|1393735.3.peg.1751"/>
<proteinExistence type="inferred from homology"/>
<reference evidence="4 5" key="1">
    <citation type="submission" date="2014-03" db="EMBL/GenBank/DDBJ databases">
        <title>Draft Genome of Photorhabdus temperata Meg1.</title>
        <authorList>
            <person name="Hurst S.G.IV."/>
            <person name="Morris K."/>
            <person name="Thomas K."/>
            <person name="Tisa L.S."/>
        </authorList>
    </citation>
    <scope>NUCLEOTIDE SEQUENCE [LARGE SCALE GENOMIC DNA]</scope>
    <source>
        <strain evidence="4 5">Meg1</strain>
    </source>
</reference>
<comment type="caution">
    <text evidence="4">The sequence shown here is derived from an EMBL/GenBank/DDBJ whole genome shotgun (WGS) entry which is preliminary data.</text>
</comment>
<evidence type="ECO:0000256" key="1">
    <source>
        <dbReference type="ARBA" id="ARBA00006226"/>
    </source>
</evidence>
<dbReference type="Pfam" id="PF05016">
    <property type="entry name" value="ParE_toxin"/>
    <property type="match status" value="1"/>
</dbReference>
<name>A0A081RY48_PHOTE</name>
<evidence type="ECO:0000313" key="5">
    <source>
        <dbReference type="Proteomes" id="UP000028002"/>
    </source>
</evidence>
<dbReference type="InterPro" id="IPR028344">
    <property type="entry name" value="ParE1/4"/>
</dbReference>
<evidence type="ECO:0000256" key="3">
    <source>
        <dbReference type="PIRNR" id="PIRNR029218"/>
    </source>
</evidence>
<protein>
    <recommendedName>
        <fullName evidence="3">Toxin</fullName>
    </recommendedName>
</protein>
<dbReference type="Gene3D" id="3.30.2310.20">
    <property type="entry name" value="RelE-like"/>
    <property type="match status" value="1"/>
</dbReference>